<accession>A0A8F9TVP5</accession>
<sequence length="110" mass="12002">MSDKNQPNAGPDAGLVDEVDLEQVAKAGGKPPKAKRYRIRIDDQYYVVSQGSMTGAELLKLASKTPPENYILTQKLRGGVIKTIGLSDVVDFTTPGIERFNTLPRQVQEG</sequence>
<dbReference type="KEGG" id="ole:K0B96_16315"/>
<keyword evidence="3" id="KW-1185">Reference proteome</keyword>
<organism evidence="2 3">
    <name type="scientific">Horticoccus luteus</name>
    <dbReference type="NCBI Taxonomy" id="2862869"/>
    <lineage>
        <taxon>Bacteria</taxon>
        <taxon>Pseudomonadati</taxon>
        <taxon>Verrucomicrobiota</taxon>
        <taxon>Opitutia</taxon>
        <taxon>Opitutales</taxon>
        <taxon>Opitutaceae</taxon>
        <taxon>Horticoccus</taxon>
    </lineage>
</organism>
<evidence type="ECO:0000313" key="2">
    <source>
        <dbReference type="EMBL" id="QYM78846.1"/>
    </source>
</evidence>
<dbReference type="RefSeq" id="WP_220161950.1">
    <property type="nucleotide sequence ID" value="NZ_CP080507.1"/>
</dbReference>
<name>A0A8F9TVP5_9BACT</name>
<gene>
    <name evidence="2" type="ORF">K0B96_16315</name>
</gene>
<evidence type="ECO:0000259" key="1">
    <source>
        <dbReference type="Pfam" id="PF14452"/>
    </source>
</evidence>
<dbReference type="Pfam" id="PF14452">
    <property type="entry name" value="Multi_ubiq"/>
    <property type="match status" value="1"/>
</dbReference>
<reference evidence="2" key="1">
    <citation type="submission" date="2021-08" db="EMBL/GenBank/DDBJ databases">
        <title>Genome of a novel bacterium of the phylum Verrucomicrobia, Oleiharenicola sp. KSB-15.</title>
        <authorList>
            <person name="Chung J.-H."/>
            <person name="Ahn J.-H."/>
            <person name="Yoon Y."/>
            <person name="Kim D.-Y."/>
            <person name="An S.-H."/>
            <person name="Park I."/>
            <person name="Yeon J."/>
        </authorList>
    </citation>
    <scope>NUCLEOTIDE SEQUENCE</scope>
    <source>
        <strain evidence="2">KSB-15</strain>
    </source>
</reference>
<dbReference type="InterPro" id="IPR027802">
    <property type="entry name" value="Multi-ubiquitin_dom"/>
</dbReference>
<feature type="domain" description="Multi-ubiquitin" evidence="1">
    <location>
        <begin position="37"/>
        <end position="104"/>
    </location>
</feature>
<proteinExistence type="predicted"/>
<evidence type="ECO:0000313" key="3">
    <source>
        <dbReference type="Proteomes" id="UP000825051"/>
    </source>
</evidence>
<protein>
    <submittedName>
        <fullName evidence="2">Multiubiquitin domain-containing protein</fullName>
    </submittedName>
</protein>
<dbReference type="AlphaFoldDB" id="A0A8F9TVP5"/>
<dbReference type="EMBL" id="CP080507">
    <property type="protein sequence ID" value="QYM78846.1"/>
    <property type="molecule type" value="Genomic_DNA"/>
</dbReference>
<dbReference type="Proteomes" id="UP000825051">
    <property type="component" value="Chromosome"/>
</dbReference>